<accession>A0A845QQG7</accession>
<sequence length="174" mass="20373">MYKIERFTKDISISEFMKKYFEGEVVLQKCRECSGFAKTWSCPNFDFSTADYWQKYTTYRVICDRISMEDIDSPEAAEQRLYTEKPRFNKEMLALEKETPDSEALYAEECDECKECARLICEPCRLPHIMRYSIESLGGCGVKMVKDLFDFDVVWSDGKSIPEYYILLGGLLLK</sequence>
<evidence type="ECO:0000313" key="2">
    <source>
        <dbReference type="Proteomes" id="UP000446866"/>
    </source>
</evidence>
<evidence type="ECO:0000313" key="1">
    <source>
        <dbReference type="EMBL" id="NBH62967.1"/>
    </source>
</evidence>
<organism evidence="1 2">
    <name type="scientific">Anaerotruncus colihominis</name>
    <dbReference type="NCBI Taxonomy" id="169435"/>
    <lineage>
        <taxon>Bacteria</taxon>
        <taxon>Bacillati</taxon>
        <taxon>Bacillota</taxon>
        <taxon>Clostridia</taxon>
        <taxon>Eubacteriales</taxon>
        <taxon>Oscillospiraceae</taxon>
        <taxon>Anaerotruncus</taxon>
    </lineage>
</organism>
<dbReference type="RefSeq" id="WP_160203246.1">
    <property type="nucleotide sequence ID" value="NZ_QXWK01000046.1"/>
</dbReference>
<comment type="caution">
    <text evidence="1">The sequence shown here is derived from an EMBL/GenBank/DDBJ whole genome shotgun (WGS) entry which is preliminary data.</text>
</comment>
<dbReference type="Proteomes" id="UP000446866">
    <property type="component" value="Unassembled WGS sequence"/>
</dbReference>
<evidence type="ECO:0008006" key="3">
    <source>
        <dbReference type="Google" id="ProtNLM"/>
    </source>
</evidence>
<dbReference type="InterPro" id="IPR019271">
    <property type="entry name" value="DUF2284_metal-binding"/>
</dbReference>
<dbReference type="Pfam" id="PF10050">
    <property type="entry name" value="DUF2284"/>
    <property type="match status" value="1"/>
</dbReference>
<protein>
    <recommendedName>
        <fullName evidence="3">DUF2284 domain-containing protein</fullName>
    </recommendedName>
</protein>
<proteinExistence type="predicted"/>
<gene>
    <name evidence="1" type="ORF">D0435_15095</name>
</gene>
<dbReference type="EMBL" id="QXWK01000046">
    <property type="protein sequence ID" value="NBH62967.1"/>
    <property type="molecule type" value="Genomic_DNA"/>
</dbReference>
<name>A0A845QQG7_9FIRM</name>
<keyword evidence="2" id="KW-1185">Reference proteome</keyword>
<reference evidence="1 2" key="1">
    <citation type="submission" date="2018-08" db="EMBL/GenBank/DDBJ databases">
        <title>Murine metabolic-syndrome-specific gut microbial biobank.</title>
        <authorList>
            <person name="Liu C."/>
        </authorList>
    </citation>
    <scope>NUCLEOTIDE SEQUENCE [LARGE SCALE GENOMIC DNA]</scope>
    <source>
        <strain evidence="1 2">28</strain>
    </source>
</reference>
<dbReference type="AlphaFoldDB" id="A0A845QQG7"/>